<gene>
    <name evidence="1" type="ORF">FHR33_009921</name>
</gene>
<organism evidence="1 2">
    <name type="scientific">Nonomuraea dietziae</name>
    <dbReference type="NCBI Taxonomy" id="65515"/>
    <lineage>
        <taxon>Bacteria</taxon>
        <taxon>Bacillati</taxon>
        <taxon>Actinomycetota</taxon>
        <taxon>Actinomycetes</taxon>
        <taxon>Streptosporangiales</taxon>
        <taxon>Streptosporangiaceae</taxon>
        <taxon>Nonomuraea</taxon>
    </lineage>
</organism>
<dbReference type="RefSeq" id="WP_221242728.1">
    <property type="nucleotide sequence ID" value="NZ_BAAAXX010000165.1"/>
</dbReference>
<proteinExistence type="predicted"/>
<dbReference type="GeneID" id="95396072"/>
<sequence length="61" mass="6816">MHATTVRDTMALPDYWTHFSADGTWPKPTAECHATVDATLDQLVWWAAALREVRSASPYPA</sequence>
<comment type="caution">
    <text evidence="1">The sequence shown here is derived from an EMBL/GenBank/DDBJ whole genome shotgun (WGS) entry which is preliminary data.</text>
</comment>
<reference evidence="1 2" key="1">
    <citation type="submission" date="2020-08" db="EMBL/GenBank/DDBJ databases">
        <title>Sequencing the genomes of 1000 actinobacteria strains.</title>
        <authorList>
            <person name="Klenk H.-P."/>
        </authorList>
    </citation>
    <scope>NUCLEOTIDE SEQUENCE [LARGE SCALE GENOMIC DNA]</scope>
    <source>
        <strain evidence="1 2">DSM 44320</strain>
    </source>
</reference>
<dbReference type="AlphaFoldDB" id="A0A7W5YD84"/>
<evidence type="ECO:0000313" key="2">
    <source>
        <dbReference type="Proteomes" id="UP000579945"/>
    </source>
</evidence>
<accession>A0A7W5YD84</accession>
<dbReference type="Proteomes" id="UP000579945">
    <property type="component" value="Unassembled WGS sequence"/>
</dbReference>
<evidence type="ECO:0000313" key="1">
    <source>
        <dbReference type="EMBL" id="MBB3733968.1"/>
    </source>
</evidence>
<name>A0A7W5YD84_9ACTN</name>
<protein>
    <submittedName>
        <fullName evidence="1">Uncharacterized protein</fullName>
    </submittedName>
</protein>
<keyword evidence="2" id="KW-1185">Reference proteome</keyword>
<dbReference type="EMBL" id="JACIBV010000003">
    <property type="protein sequence ID" value="MBB3733968.1"/>
    <property type="molecule type" value="Genomic_DNA"/>
</dbReference>